<keyword evidence="3" id="KW-1134">Transmembrane beta strand</keyword>
<evidence type="ECO:0000256" key="9">
    <source>
        <dbReference type="ARBA" id="ARBA00023077"/>
    </source>
</evidence>
<comment type="caution">
    <text evidence="14">The sequence shown here is derived from an EMBL/GenBank/DDBJ whole genome shotgun (WGS) entry which is preliminary data.</text>
</comment>
<dbReference type="OrthoDB" id="183532at2"/>
<keyword evidence="11" id="KW-0998">Cell outer membrane</keyword>
<dbReference type="InterPro" id="IPR039426">
    <property type="entry name" value="TonB-dep_rcpt-like"/>
</dbReference>
<keyword evidence="2" id="KW-0813">Transport</keyword>
<evidence type="ECO:0000256" key="6">
    <source>
        <dbReference type="ARBA" id="ARBA00022729"/>
    </source>
</evidence>
<evidence type="ECO:0000256" key="2">
    <source>
        <dbReference type="ARBA" id="ARBA00022448"/>
    </source>
</evidence>
<evidence type="ECO:0000256" key="8">
    <source>
        <dbReference type="ARBA" id="ARBA00023065"/>
    </source>
</evidence>
<keyword evidence="15" id="KW-1185">Reference proteome</keyword>
<keyword evidence="4" id="KW-0410">Iron transport</keyword>
<evidence type="ECO:0000259" key="13">
    <source>
        <dbReference type="Pfam" id="PF00593"/>
    </source>
</evidence>
<dbReference type="GO" id="GO:0015344">
    <property type="term" value="F:siderophore uptake transmembrane transporter activity"/>
    <property type="evidence" value="ECO:0007669"/>
    <property type="project" value="TreeGrafter"/>
</dbReference>
<evidence type="ECO:0000313" key="15">
    <source>
        <dbReference type="Proteomes" id="UP000284006"/>
    </source>
</evidence>
<evidence type="ECO:0000313" key="14">
    <source>
        <dbReference type="EMBL" id="RJG21932.1"/>
    </source>
</evidence>
<dbReference type="GO" id="GO:0009279">
    <property type="term" value="C:cell outer membrane"/>
    <property type="evidence" value="ECO:0007669"/>
    <property type="project" value="UniProtKB-SubCell"/>
</dbReference>
<evidence type="ECO:0000256" key="7">
    <source>
        <dbReference type="ARBA" id="ARBA00023004"/>
    </source>
</evidence>
<feature type="domain" description="TonB-dependent receptor-like beta-barrel" evidence="13">
    <location>
        <begin position="30"/>
        <end position="192"/>
    </location>
</feature>
<evidence type="ECO:0000256" key="11">
    <source>
        <dbReference type="ARBA" id="ARBA00023237"/>
    </source>
</evidence>
<dbReference type="Proteomes" id="UP000284006">
    <property type="component" value="Unassembled WGS sequence"/>
</dbReference>
<name>A0A418Y5J0_9BURK</name>
<dbReference type="SUPFAM" id="SSF56935">
    <property type="entry name" value="Porins"/>
    <property type="match status" value="1"/>
</dbReference>
<keyword evidence="7" id="KW-0408">Iron</keyword>
<dbReference type="PANTHER" id="PTHR32552:SF68">
    <property type="entry name" value="FERRICHROME OUTER MEMBRANE TRANSPORTER_PHAGE RECEPTOR"/>
    <property type="match status" value="1"/>
</dbReference>
<evidence type="ECO:0000256" key="12">
    <source>
        <dbReference type="SAM" id="MobiDB-lite"/>
    </source>
</evidence>
<evidence type="ECO:0000256" key="5">
    <source>
        <dbReference type="ARBA" id="ARBA00022692"/>
    </source>
</evidence>
<keyword evidence="10" id="KW-0472">Membrane</keyword>
<keyword evidence="5" id="KW-0812">Transmembrane</keyword>
<dbReference type="InterPro" id="IPR000531">
    <property type="entry name" value="Beta-barrel_TonB"/>
</dbReference>
<accession>A0A418Y5J0</accession>
<reference evidence="14 15" key="1">
    <citation type="submission" date="2018-09" db="EMBL/GenBank/DDBJ databases">
        <authorList>
            <person name="Zhu H."/>
        </authorList>
    </citation>
    <scope>NUCLEOTIDE SEQUENCE [LARGE SCALE GENOMIC DNA]</scope>
    <source>
        <strain evidence="14 15">K1S02-61</strain>
    </source>
</reference>
<dbReference type="Gene3D" id="2.40.170.20">
    <property type="entry name" value="TonB-dependent receptor, beta-barrel domain"/>
    <property type="match status" value="1"/>
</dbReference>
<evidence type="ECO:0000256" key="4">
    <source>
        <dbReference type="ARBA" id="ARBA00022496"/>
    </source>
</evidence>
<dbReference type="Pfam" id="PF00593">
    <property type="entry name" value="TonB_dep_Rec_b-barrel"/>
    <property type="match status" value="1"/>
</dbReference>
<evidence type="ECO:0000256" key="3">
    <source>
        <dbReference type="ARBA" id="ARBA00022452"/>
    </source>
</evidence>
<comment type="subcellular location">
    <subcellularLocation>
        <location evidence="1">Cell outer membrane</location>
        <topology evidence="1">Multi-pass membrane protein</topology>
    </subcellularLocation>
</comment>
<gene>
    <name evidence="14" type="ORF">D3872_06020</name>
</gene>
<dbReference type="EMBL" id="QYUP01000065">
    <property type="protein sequence ID" value="RJG21932.1"/>
    <property type="molecule type" value="Genomic_DNA"/>
</dbReference>
<proteinExistence type="predicted"/>
<dbReference type="AlphaFoldDB" id="A0A418Y5J0"/>
<keyword evidence="9" id="KW-0798">TonB box</keyword>
<dbReference type="InterPro" id="IPR036942">
    <property type="entry name" value="Beta-barrel_TonB_sf"/>
</dbReference>
<keyword evidence="14" id="KW-0675">Receptor</keyword>
<feature type="region of interest" description="Disordered" evidence="12">
    <location>
        <begin position="114"/>
        <end position="135"/>
    </location>
</feature>
<evidence type="ECO:0000256" key="10">
    <source>
        <dbReference type="ARBA" id="ARBA00023136"/>
    </source>
</evidence>
<keyword evidence="8" id="KW-0406">Ion transport</keyword>
<keyword evidence="6" id="KW-0732">Signal</keyword>
<organism evidence="14 15">
    <name type="scientific">Massilia cavernae</name>
    <dbReference type="NCBI Taxonomy" id="2320864"/>
    <lineage>
        <taxon>Bacteria</taxon>
        <taxon>Pseudomonadati</taxon>
        <taxon>Pseudomonadota</taxon>
        <taxon>Betaproteobacteria</taxon>
        <taxon>Burkholderiales</taxon>
        <taxon>Oxalobacteraceae</taxon>
        <taxon>Telluria group</taxon>
        <taxon>Massilia</taxon>
    </lineage>
</organism>
<protein>
    <submittedName>
        <fullName evidence="14">TonB-dependent receptor</fullName>
    </submittedName>
</protein>
<dbReference type="PANTHER" id="PTHR32552">
    <property type="entry name" value="FERRICHROME IRON RECEPTOR-RELATED"/>
    <property type="match status" value="1"/>
</dbReference>
<sequence>MPRTRPACATTCAWVSGRPPHLLRGGPRVVSEVAKVFELGYRGQPLPGLSYSATVFHNDYGHLCTQEVDPGRTFVVFDNLMEGRANGIEMWGSYQLAPSWRISAGMTGLHQTMSLKPGSNDRAGPGTAGKDPSHTAQLRSSYAFAPGRELEIAVRKVGALENPSVPGYTAVDARLGWRINPDMELSLAGQNLNGSLGEYGPVESCTELARSVAVRLVWGI</sequence>
<evidence type="ECO:0000256" key="1">
    <source>
        <dbReference type="ARBA" id="ARBA00004571"/>
    </source>
</evidence>